<comment type="cofactor">
    <cofactor evidence="1">
        <name>Zn(2+)</name>
        <dbReference type="ChEBI" id="CHEBI:29105"/>
    </cofactor>
</comment>
<reference evidence="5" key="1">
    <citation type="submission" date="2021-12" db="EMBL/GenBank/DDBJ databases">
        <authorList>
            <person name="Martin H S."/>
        </authorList>
    </citation>
    <scope>NUCLEOTIDE SEQUENCE</scope>
</reference>
<evidence type="ECO:0000313" key="6">
    <source>
        <dbReference type="Proteomes" id="UP000838878"/>
    </source>
</evidence>
<organism evidence="5 6">
    <name type="scientific">Brenthis ino</name>
    <name type="common">lesser marbled fritillary</name>
    <dbReference type="NCBI Taxonomy" id="405034"/>
    <lineage>
        <taxon>Eukaryota</taxon>
        <taxon>Metazoa</taxon>
        <taxon>Ecdysozoa</taxon>
        <taxon>Arthropoda</taxon>
        <taxon>Hexapoda</taxon>
        <taxon>Insecta</taxon>
        <taxon>Pterygota</taxon>
        <taxon>Neoptera</taxon>
        <taxon>Endopterygota</taxon>
        <taxon>Lepidoptera</taxon>
        <taxon>Glossata</taxon>
        <taxon>Ditrysia</taxon>
        <taxon>Papilionoidea</taxon>
        <taxon>Nymphalidae</taxon>
        <taxon>Heliconiinae</taxon>
        <taxon>Argynnini</taxon>
        <taxon>Brenthis</taxon>
    </lineage>
</organism>
<dbReference type="SUPFAM" id="SSF53187">
    <property type="entry name" value="Zn-dependent exopeptidases"/>
    <property type="match status" value="1"/>
</dbReference>
<gene>
    <name evidence="5" type="ORF">BINO364_LOCUS10106</name>
</gene>
<comment type="caution">
    <text evidence="3">Lacks conserved residue(s) required for the propagation of feature annotation.</text>
</comment>
<dbReference type="InterPro" id="IPR000834">
    <property type="entry name" value="Peptidase_M14"/>
</dbReference>
<dbReference type="AlphaFoldDB" id="A0A8J9YBA9"/>
<proteinExistence type="inferred from homology"/>
<feature type="domain" description="Peptidase M14" evidence="4">
    <location>
        <begin position="33"/>
        <end position="341"/>
    </location>
</feature>
<dbReference type="PANTHER" id="PTHR11705:SF140">
    <property type="entry name" value="FI02848P-RELATED"/>
    <property type="match status" value="1"/>
</dbReference>
<dbReference type="GO" id="GO:0004181">
    <property type="term" value="F:metallocarboxypeptidase activity"/>
    <property type="evidence" value="ECO:0007669"/>
    <property type="project" value="InterPro"/>
</dbReference>
<sequence length="347" mass="39365">MVHTEYCGCKNTRLCYEKMIDDLLVEDEDPCVENANIGVSTVTVFLQALRKYCYWCMYFDDSRTTFEGRNLYEVIINSTSLNYKDPDKIPVVVIDAGQDAGAGSVGFALYIIEQLVACGENKEMIQNVKWVILPSTNPDGLEFSQPGKHWQKNFSPSRNISSGVDITRNFNVAWDTCPKNDNIFSQNYPGSKASSEKETNFIEDVLKKYKNNIKTYISLRRDGHAILYPHASSNCSFMSVDKVKKRASQIAGKVNQRAGGIQWFINESIFNMNGKAYCGHSVEYAINDLNIPYAYEMRVFAESSNNIMSKIYSLPKGQEASLRAAYFSGIRELYKSIMNEIKQKPKK</sequence>
<dbReference type="EMBL" id="OV170224">
    <property type="protein sequence ID" value="CAH0724394.1"/>
    <property type="molecule type" value="Genomic_DNA"/>
</dbReference>
<evidence type="ECO:0000256" key="1">
    <source>
        <dbReference type="ARBA" id="ARBA00001947"/>
    </source>
</evidence>
<dbReference type="Pfam" id="PF00246">
    <property type="entry name" value="Peptidase_M14"/>
    <property type="match status" value="1"/>
</dbReference>
<dbReference type="Proteomes" id="UP000838878">
    <property type="component" value="Chromosome 4"/>
</dbReference>
<dbReference type="Gene3D" id="3.40.630.10">
    <property type="entry name" value="Zn peptidases"/>
    <property type="match status" value="1"/>
</dbReference>
<name>A0A8J9YBA9_9NEOP</name>
<evidence type="ECO:0000313" key="5">
    <source>
        <dbReference type="EMBL" id="CAH0724394.1"/>
    </source>
</evidence>
<evidence type="ECO:0000256" key="2">
    <source>
        <dbReference type="ARBA" id="ARBA00005988"/>
    </source>
</evidence>
<dbReference type="OrthoDB" id="3626597at2759"/>
<comment type="similarity">
    <text evidence="2 3">Belongs to the peptidase M14 family.</text>
</comment>
<dbReference type="GO" id="GO:0006508">
    <property type="term" value="P:proteolysis"/>
    <property type="evidence" value="ECO:0007669"/>
    <property type="project" value="InterPro"/>
</dbReference>
<dbReference type="PANTHER" id="PTHR11705">
    <property type="entry name" value="PROTEASE FAMILY M14 CARBOXYPEPTIDASE A,B"/>
    <property type="match status" value="1"/>
</dbReference>
<protein>
    <recommendedName>
        <fullName evidence="4">Peptidase M14 domain-containing protein</fullName>
    </recommendedName>
</protein>
<dbReference type="GO" id="GO:0005615">
    <property type="term" value="C:extracellular space"/>
    <property type="evidence" value="ECO:0007669"/>
    <property type="project" value="TreeGrafter"/>
</dbReference>
<evidence type="ECO:0000259" key="4">
    <source>
        <dbReference type="PROSITE" id="PS52035"/>
    </source>
</evidence>
<evidence type="ECO:0000256" key="3">
    <source>
        <dbReference type="PROSITE-ProRule" id="PRU01379"/>
    </source>
</evidence>
<dbReference type="PROSITE" id="PS52035">
    <property type="entry name" value="PEPTIDASE_M14"/>
    <property type="match status" value="1"/>
</dbReference>
<keyword evidence="6" id="KW-1185">Reference proteome</keyword>
<accession>A0A8J9YBA9</accession>
<dbReference type="GO" id="GO:0008270">
    <property type="term" value="F:zinc ion binding"/>
    <property type="evidence" value="ECO:0007669"/>
    <property type="project" value="InterPro"/>
</dbReference>
<feature type="non-terminal residue" evidence="5">
    <location>
        <position position="347"/>
    </location>
</feature>
<dbReference type="SMART" id="SM00631">
    <property type="entry name" value="Zn_pept"/>
    <property type="match status" value="1"/>
</dbReference>